<accession>A0AAN8BPZ4</accession>
<proteinExistence type="predicted"/>
<name>A0AAN8BPZ4_9TELE</name>
<dbReference type="Proteomes" id="UP001335648">
    <property type="component" value="Unassembled WGS sequence"/>
</dbReference>
<evidence type="ECO:0000313" key="3">
    <source>
        <dbReference type="Proteomes" id="UP001335648"/>
    </source>
</evidence>
<gene>
    <name evidence="2" type="ORF">CesoFtcFv8_016520</name>
</gene>
<sequence>MSDQRENFRGDMAEALQVIDLEEVMKESEEQEWEREDLRRRIRQAELRLQVKEQLHEQYLTQGMHLQSSIQEMEAENEALTNKGNELQHLENVRKIRKEDLQRELMAEDETMELEKENKRLKRGIKLEQFSGEKHQDQKQGLEKDAQELQHILAQVEEDIRRKDEEIEQKSMTLDKRCRENKNCYKTIKEQQELKQQLGIQADIRAAEKTSTMLRLGYLILAERNDERHLNNENCLSLEPCGELHHTHTPVY</sequence>
<comment type="caution">
    <text evidence="2">The sequence shown here is derived from an EMBL/GenBank/DDBJ whole genome shotgun (WGS) entry which is preliminary data.</text>
</comment>
<reference evidence="2 3" key="1">
    <citation type="journal article" date="2023" name="Mol. Biol. Evol.">
        <title>Genomics of Secondarily Temperate Adaptation in the Only Non-Antarctic Icefish.</title>
        <authorList>
            <person name="Rivera-Colon A.G."/>
            <person name="Rayamajhi N."/>
            <person name="Minhas B.F."/>
            <person name="Madrigal G."/>
            <person name="Bilyk K.T."/>
            <person name="Yoon V."/>
            <person name="Hune M."/>
            <person name="Gregory S."/>
            <person name="Cheng C.H.C."/>
            <person name="Catchen J.M."/>
        </authorList>
    </citation>
    <scope>NUCLEOTIDE SEQUENCE [LARGE SCALE GENOMIC DNA]</scope>
    <source>
        <strain evidence="2">JC2023a</strain>
    </source>
</reference>
<keyword evidence="1" id="KW-0175">Coiled coil</keyword>
<evidence type="ECO:0000256" key="1">
    <source>
        <dbReference type="SAM" id="Coils"/>
    </source>
</evidence>
<protein>
    <submittedName>
        <fullName evidence="2">Uncharacterized protein</fullName>
    </submittedName>
</protein>
<organism evidence="2 3">
    <name type="scientific">Champsocephalus esox</name>
    <name type="common">pike icefish</name>
    <dbReference type="NCBI Taxonomy" id="159716"/>
    <lineage>
        <taxon>Eukaryota</taxon>
        <taxon>Metazoa</taxon>
        <taxon>Chordata</taxon>
        <taxon>Craniata</taxon>
        <taxon>Vertebrata</taxon>
        <taxon>Euteleostomi</taxon>
        <taxon>Actinopterygii</taxon>
        <taxon>Neopterygii</taxon>
        <taxon>Teleostei</taxon>
        <taxon>Neoteleostei</taxon>
        <taxon>Acanthomorphata</taxon>
        <taxon>Eupercaria</taxon>
        <taxon>Perciformes</taxon>
        <taxon>Notothenioidei</taxon>
        <taxon>Channichthyidae</taxon>
        <taxon>Champsocephalus</taxon>
    </lineage>
</organism>
<keyword evidence="3" id="KW-1185">Reference proteome</keyword>
<dbReference type="EMBL" id="JAULUE010002058">
    <property type="protein sequence ID" value="KAK5887970.1"/>
    <property type="molecule type" value="Genomic_DNA"/>
</dbReference>
<feature type="coiled-coil region" evidence="1">
    <location>
        <begin position="21"/>
        <end position="173"/>
    </location>
</feature>
<evidence type="ECO:0000313" key="2">
    <source>
        <dbReference type="EMBL" id="KAK5887970.1"/>
    </source>
</evidence>
<dbReference type="AlphaFoldDB" id="A0AAN8BPZ4"/>